<gene>
    <name evidence="1" type="ORF">Nstercoris_00436</name>
</gene>
<evidence type="ECO:0000313" key="1">
    <source>
        <dbReference type="EMBL" id="BBL34205.1"/>
    </source>
</evidence>
<name>A0A4Y1YQI1_9PROT</name>
<dbReference type="Pfam" id="PF08780">
    <property type="entry name" value="NTase_sub_bind"/>
    <property type="match status" value="1"/>
</dbReference>
<dbReference type="KEGG" id="nst:Nstercoris_00436"/>
<accession>A0A4Y1YQI1</accession>
<dbReference type="InterPro" id="IPR010235">
    <property type="entry name" value="HepT"/>
</dbReference>
<dbReference type="Proteomes" id="UP000316473">
    <property type="component" value="Chromosome"/>
</dbReference>
<dbReference type="AlphaFoldDB" id="A0A4Y1YQI1"/>
<proteinExistence type="predicted"/>
<organism evidence="1 2">
    <name type="scientific">Nitrosomonas stercoris</name>
    <dbReference type="NCBI Taxonomy" id="1444684"/>
    <lineage>
        <taxon>Bacteria</taxon>
        <taxon>Pseudomonadati</taxon>
        <taxon>Pseudomonadota</taxon>
        <taxon>Betaproteobacteria</taxon>
        <taxon>Nitrosomonadales</taxon>
        <taxon>Nitrosomonadaceae</taxon>
        <taxon>Nitrosomonas</taxon>
    </lineage>
</organism>
<keyword evidence="2" id="KW-1185">Reference proteome</keyword>
<evidence type="ECO:0000313" key="2">
    <source>
        <dbReference type="Proteomes" id="UP000316473"/>
    </source>
</evidence>
<dbReference type="SUPFAM" id="SSF81593">
    <property type="entry name" value="Nucleotidyltransferase substrate binding subunit/domain"/>
    <property type="match status" value="1"/>
</dbReference>
<dbReference type="NCBIfam" id="TIGR01987">
    <property type="entry name" value="HI0074"/>
    <property type="match status" value="1"/>
</dbReference>
<sequence length="83" mass="9659">MKDYLEASGVVITPVTPREVIKQAFSAKLFEDGQVWIDMMLHRNQLSHTYDFSKFAQILEVVKERYLPAMEHLHAWLIAQINA</sequence>
<dbReference type="Gene3D" id="1.20.120.330">
    <property type="entry name" value="Nucleotidyltransferases domain 2"/>
    <property type="match status" value="1"/>
</dbReference>
<protein>
    <recommendedName>
        <fullName evidence="3">Nucleotidyltransferase substrate binding protein like protein</fullName>
    </recommendedName>
</protein>
<evidence type="ECO:0008006" key="3">
    <source>
        <dbReference type="Google" id="ProtNLM"/>
    </source>
</evidence>
<reference evidence="1 2" key="1">
    <citation type="submission" date="2019-06" db="EMBL/GenBank/DDBJ databases">
        <title>Nitrosomonas stercoris KYUHI-S whole genome shotgun sequence.</title>
        <authorList>
            <person name="Nakagawa T."/>
            <person name="Tsuchiya Y."/>
            <person name="Takahashi R."/>
        </authorList>
    </citation>
    <scope>NUCLEOTIDE SEQUENCE [LARGE SCALE GENOMIC DNA]</scope>
    <source>
        <strain evidence="1 2">KYUHI-S</strain>
    </source>
</reference>
<dbReference type="EMBL" id="AP019755">
    <property type="protein sequence ID" value="BBL34205.1"/>
    <property type="molecule type" value="Genomic_DNA"/>
</dbReference>